<dbReference type="OrthoDB" id="1856718at2759"/>
<evidence type="ECO:0000256" key="2">
    <source>
        <dbReference type="ARBA" id="ARBA00023797"/>
    </source>
</evidence>
<evidence type="ECO:0000256" key="1">
    <source>
        <dbReference type="ARBA" id="ARBA00022630"/>
    </source>
</evidence>
<dbReference type="InterPro" id="IPR008254">
    <property type="entry name" value="Flavodoxin/NO_synth"/>
</dbReference>
<proteinExistence type="predicted"/>
<name>A0A1Y1S8N5_9MICR</name>
<dbReference type="AlphaFoldDB" id="A0A1Y1S8N5"/>
<dbReference type="InterPro" id="IPR017938">
    <property type="entry name" value="Riboflavin_synthase-like_b-brl"/>
</dbReference>
<sequence length="494" mass="57441">MTDSDVKRTMIPVLYASQTGNSEYLARNMLTKYSNVFVSELDQFDLLQLNKYPFIVFIVSTHGEGDPPFNGTSFYDHLSGLAEITKKKPFDFTFCCLALGDSSYRHFCKFGMDLSKLLVSLGCKMNCDSVHCADQMDEHGFYDGFNNFIEKHRNQFVERVEITLPKYKDEKPDKNNFQATVISNNLLYEYTETGKNYVAYELLLEIPEYTTFKPGDCIGILPKNTISKETLFKYVLSKDVDHFYDHFDLYSMPHWKLFNSLISDGDKIYQDKIAEIAADYDLYLDYVIENRKNLFDILDDLRITQITNTPEITQHINQISPRYFSVSKLSSGYFSILYNFPVDKLGLATQYMKELKSTNLLQITTTKSRLFFDNQKLLFFCTGTGFTLPRSAAEFFPNKEILVYYGHRHHNQDCLFKLSSISSNHHRITCVASRDDNLYVQDKFYNDITQSPEMISNIDEWLIFVSGNTRLNKEVRKVLLKLFKKSVPIQSETW</sequence>
<reference evidence="4 5" key="1">
    <citation type="journal article" date="2017" name="Environ. Microbiol.">
        <title>Decay of the glycolytic pathway and adaptation to intranuclear parasitism within Enterocytozoonidae microsporidia.</title>
        <authorList>
            <person name="Wiredu Boakye D."/>
            <person name="Jaroenlak P."/>
            <person name="Prachumwat A."/>
            <person name="Williams T.A."/>
            <person name="Bateman K.S."/>
            <person name="Itsathitphaisarn O."/>
            <person name="Sritunyalucksana K."/>
            <person name="Paszkiewicz K.H."/>
            <person name="Moore K.A."/>
            <person name="Stentiford G.D."/>
            <person name="Williams B.A."/>
        </authorList>
    </citation>
    <scope>NUCLEOTIDE SEQUENCE [LARGE SCALE GENOMIC DNA]</scope>
    <source>
        <strain evidence="4 5">GB1</strain>
    </source>
</reference>
<dbReference type="GO" id="GO:0005829">
    <property type="term" value="C:cytosol"/>
    <property type="evidence" value="ECO:0007669"/>
    <property type="project" value="TreeGrafter"/>
</dbReference>
<dbReference type="Gene3D" id="3.40.50.80">
    <property type="entry name" value="Nucleotide-binding domain of ferredoxin-NADP reductase (FNR) module"/>
    <property type="match status" value="1"/>
</dbReference>
<dbReference type="Pfam" id="PF00258">
    <property type="entry name" value="Flavodoxin_1"/>
    <property type="match status" value="1"/>
</dbReference>
<dbReference type="GO" id="GO:0003958">
    <property type="term" value="F:NADPH-hemoprotein reductase activity"/>
    <property type="evidence" value="ECO:0007669"/>
    <property type="project" value="UniProtKB-EC"/>
</dbReference>
<protein>
    <recommendedName>
        <fullName evidence="2">NADPH--hemoprotein reductase</fullName>
        <ecNumber evidence="2">1.6.2.4</ecNumber>
    </recommendedName>
</protein>
<dbReference type="InterPro" id="IPR029039">
    <property type="entry name" value="Flavoprotein-like_sf"/>
</dbReference>
<dbReference type="EMBL" id="LWDP01000009">
    <property type="protein sequence ID" value="ORD94810.1"/>
    <property type="molecule type" value="Genomic_DNA"/>
</dbReference>
<gene>
    <name evidence="4" type="primary">CYSJ</name>
    <name evidence="4" type="ORF">ECANGB1_2365</name>
</gene>
<dbReference type="GO" id="GO:0050660">
    <property type="term" value="F:flavin adenine dinucleotide binding"/>
    <property type="evidence" value="ECO:0007669"/>
    <property type="project" value="TreeGrafter"/>
</dbReference>
<dbReference type="SUPFAM" id="SSF52218">
    <property type="entry name" value="Flavoproteins"/>
    <property type="match status" value="1"/>
</dbReference>
<dbReference type="EC" id="1.6.2.4" evidence="2"/>
<dbReference type="PROSITE" id="PS50902">
    <property type="entry name" value="FLAVODOXIN_LIKE"/>
    <property type="match status" value="1"/>
</dbReference>
<comment type="caution">
    <text evidence="4">The sequence shown here is derived from an EMBL/GenBank/DDBJ whole genome shotgun (WGS) entry which is preliminary data.</text>
</comment>
<organism evidence="4 5">
    <name type="scientific">Enterospora canceri</name>
    <dbReference type="NCBI Taxonomy" id="1081671"/>
    <lineage>
        <taxon>Eukaryota</taxon>
        <taxon>Fungi</taxon>
        <taxon>Fungi incertae sedis</taxon>
        <taxon>Microsporidia</taxon>
        <taxon>Enterocytozoonidae</taxon>
        <taxon>Enterospora</taxon>
    </lineage>
</organism>
<evidence type="ECO:0000259" key="3">
    <source>
        <dbReference type="PROSITE" id="PS50902"/>
    </source>
</evidence>
<dbReference type="SUPFAM" id="SSF52343">
    <property type="entry name" value="Ferredoxin reductase-like, C-terminal NADP-linked domain"/>
    <property type="match status" value="1"/>
</dbReference>
<dbReference type="GO" id="GO:0010181">
    <property type="term" value="F:FMN binding"/>
    <property type="evidence" value="ECO:0007669"/>
    <property type="project" value="InterPro"/>
</dbReference>
<dbReference type="InterPro" id="IPR039261">
    <property type="entry name" value="FNR_nucleotide-bd"/>
</dbReference>
<dbReference type="PANTHER" id="PTHR19384:SF17">
    <property type="entry name" value="NADPH--CYTOCHROME P450 REDUCTASE"/>
    <property type="match status" value="1"/>
</dbReference>
<keyword evidence="1" id="KW-0285">Flavoprotein</keyword>
<feature type="domain" description="Flavodoxin-like" evidence="3">
    <location>
        <begin position="11"/>
        <end position="153"/>
    </location>
</feature>
<evidence type="ECO:0000313" key="4">
    <source>
        <dbReference type="EMBL" id="ORD94810.1"/>
    </source>
</evidence>
<accession>A0A1Y1S8N5</accession>
<dbReference type="PANTHER" id="PTHR19384">
    <property type="entry name" value="NITRIC OXIDE SYNTHASE-RELATED"/>
    <property type="match status" value="1"/>
</dbReference>
<dbReference type="InterPro" id="IPR001094">
    <property type="entry name" value="Flavdoxin-like"/>
</dbReference>
<dbReference type="SUPFAM" id="SSF63380">
    <property type="entry name" value="Riboflavin synthase domain-like"/>
    <property type="match status" value="1"/>
</dbReference>
<dbReference type="Proteomes" id="UP000192639">
    <property type="component" value="Unassembled WGS sequence"/>
</dbReference>
<dbReference type="Gene3D" id="3.40.50.360">
    <property type="match status" value="1"/>
</dbReference>
<keyword evidence="5" id="KW-1185">Reference proteome</keyword>
<dbReference type="PRINTS" id="PR00369">
    <property type="entry name" value="FLAVODOXIN"/>
</dbReference>
<evidence type="ECO:0000313" key="5">
    <source>
        <dbReference type="Proteomes" id="UP000192639"/>
    </source>
</evidence>
<dbReference type="VEuPathDB" id="MicrosporidiaDB:ECANGB1_2365"/>